<dbReference type="Proteomes" id="UP000839644">
    <property type="component" value="Unassembled WGS sequence"/>
</dbReference>
<sequence length="59" mass="6691">MIIIFHFTSLSTQSLLEGHKSVGAVHVVELLTKLNRIPDIPHLLGIFFGDDVYMFIRPL</sequence>
<organism evidence="1">
    <name type="scientific">Salmonella enterica subsp. enterica serovar Java</name>
    <dbReference type="NCBI Taxonomy" id="224729"/>
    <lineage>
        <taxon>Bacteria</taxon>
        <taxon>Pseudomonadati</taxon>
        <taxon>Pseudomonadota</taxon>
        <taxon>Gammaproteobacteria</taxon>
        <taxon>Enterobacterales</taxon>
        <taxon>Enterobacteriaceae</taxon>
        <taxon>Salmonella</taxon>
    </lineage>
</organism>
<accession>A0A3Y9C4U4</accession>
<proteinExistence type="predicted"/>
<dbReference type="AlphaFoldDB" id="A0A3Y9C4U4"/>
<protein>
    <submittedName>
        <fullName evidence="1">Uncharacterized protein</fullName>
    </submittedName>
</protein>
<comment type="caution">
    <text evidence="1">The sequence shown here is derived from an EMBL/GenBank/DDBJ whole genome shotgun (WGS) entry which is preliminary data.</text>
</comment>
<name>A0A3Y9C4U4_SALEB</name>
<reference evidence="1" key="1">
    <citation type="submission" date="2018-08" db="EMBL/GenBank/DDBJ databases">
        <authorList>
            <person name="Ashton P.M."/>
            <person name="Dallman T."/>
            <person name="Nair S."/>
            <person name="De Pinna E."/>
            <person name="Peters T."/>
            <person name="Grant K."/>
        </authorList>
    </citation>
    <scope>NUCLEOTIDE SEQUENCE [LARGE SCALE GENOMIC DNA]</scope>
    <source>
        <strain evidence="1">43913</strain>
    </source>
</reference>
<dbReference type="EMBL" id="AAAFYZ010000079">
    <property type="protein sequence ID" value="EAB8478989.1"/>
    <property type="molecule type" value="Genomic_DNA"/>
</dbReference>
<gene>
    <name evidence="1" type="ORF">AU894_22860</name>
</gene>
<evidence type="ECO:0000313" key="1">
    <source>
        <dbReference type="EMBL" id="EAB8478989.1"/>
    </source>
</evidence>